<sequence>MSDLYIDGDMLDRVRRNLRSVEDLLGKPIRAMADIDAKSMGAAELERRMEEFGGEWAYGISQMKKFAKGAAKTLDRIEKAFDKLDVDLATELSKAAKPK</sequence>
<protein>
    <submittedName>
        <fullName evidence="1">Uncharacterized protein</fullName>
    </submittedName>
</protein>
<dbReference type="AlphaFoldDB" id="A0A291QE17"/>
<proteinExistence type="predicted"/>
<accession>A0A291QE17</accession>
<reference evidence="1 2" key="1">
    <citation type="submission" date="2017-08" db="EMBL/GenBank/DDBJ databases">
        <title>Complete Genome Sequence of Streptomyces formicae KY5, the formicamycin producer.</title>
        <authorList>
            <person name="Holmes N.A."/>
            <person name="Devine R."/>
            <person name="Qin Z."/>
            <person name="Seipke R.F."/>
            <person name="Wilkinson B."/>
            <person name="Hutchings M.I."/>
        </authorList>
    </citation>
    <scope>NUCLEOTIDE SEQUENCE [LARGE SCALE GENOMIC DNA]</scope>
    <source>
        <strain evidence="1 2">KY5</strain>
    </source>
</reference>
<organism evidence="1 2">
    <name type="scientific">Streptomyces formicae</name>
    <dbReference type="NCBI Taxonomy" id="1616117"/>
    <lineage>
        <taxon>Bacteria</taxon>
        <taxon>Bacillati</taxon>
        <taxon>Actinomycetota</taxon>
        <taxon>Actinomycetes</taxon>
        <taxon>Kitasatosporales</taxon>
        <taxon>Streptomycetaceae</taxon>
        <taxon>Streptomyces</taxon>
    </lineage>
</organism>
<dbReference type="EMBL" id="CP022685">
    <property type="protein sequence ID" value="ATL29703.1"/>
    <property type="molecule type" value="Genomic_DNA"/>
</dbReference>
<dbReference type="Proteomes" id="UP000221011">
    <property type="component" value="Chromosome"/>
</dbReference>
<evidence type="ECO:0000313" key="2">
    <source>
        <dbReference type="Proteomes" id="UP000221011"/>
    </source>
</evidence>
<dbReference type="KEGG" id="sfk:KY5_4685"/>
<gene>
    <name evidence="1" type="ORF">KY5_4685</name>
</gene>
<keyword evidence="2" id="KW-1185">Reference proteome</keyword>
<name>A0A291QE17_9ACTN</name>
<evidence type="ECO:0000313" key="1">
    <source>
        <dbReference type="EMBL" id="ATL29703.1"/>
    </source>
</evidence>
<dbReference type="RefSeq" id="WP_098244157.1">
    <property type="nucleotide sequence ID" value="NZ_CP022685.1"/>
</dbReference>